<sequence length="190" mass="19351">MSIDPSAIIGPGVLIQADPHSHVRIGAGVCLGMGTVIHARGGTLDIQSGATLSMGVLVVGAGTIAAGACVGAGTTAINPAIGYSEVVPAHTLMGDRSRFSTPGSSPAVPPVSAPVPMPEEQSPDPWASEPSSAPQQAPEVRTESSTPQSTSAEVSLKLSRPVYGQDHVNQLMRHLFPSRPLSELPPDANP</sequence>
<dbReference type="GO" id="GO:0031470">
    <property type="term" value="C:carboxysome"/>
    <property type="evidence" value="ECO:0007669"/>
    <property type="project" value="UniProtKB-ARBA"/>
</dbReference>
<evidence type="ECO:0000256" key="1">
    <source>
        <dbReference type="SAM" id="MobiDB-lite"/>
    </source>
</evidence>
<protein>
    <submittedName>
        <fullName evidence="2">Carbon dioxide concentrating mechanism protein</fullName>
    </submittedName>
</protein>
<name>A0A8K1ZX67_9CYAN</name>
<feature type="region of interest" description="Disordered" evidence="1">
    <location>
        <begin position="94"/>
        <end position="161"/>
    </location>
</feature>
<keyword evidence="3" id="KW-1185">Reference proteome</keyword>
<dbReference type="GO" id="GO:0043886">
    <property type="term" value="F:structural constituent of carboxysome shell"/>
    <property type="evidence" value="ECO:0007669"/>
    <property type="project" value="UniProtKB-ARBA"/>
</dbReference>
<evidence type="ECO:0000313" key="3">
    <source>
        <dbReference type="Proteomes" id="UP000607397"/>
    </source>
</evidence>
<proteinExistence type="predicted"/>
<feature type="compositionally biased region" description="Polar residues" evidence="1">
    <location>
        <begin position="143"/>
        <end position="153"/>
    </location>
</feature>
<dbReference type="Proteomes" id="UP000607397">
    <property type="component" value="Unassembled WGS sequence"/>
</dbReference>
<gene>
    <name evidence="2" type="ORF">GS597_04370</name>
</gene>
<comment type="caution">
    <text evidence="2">The sequence shown here is derived from an EMBL/GenBank/DDBJ whole genome shotgun (WGS) entry which is preliminary data.</text>
</comment>
<dbReference type="AlphaFoldDB" id="A0A8K1ZX67"/>
<dbReference type="InterPro" id="IPR011004">
    <property type="entry name" value="Trimer_LpxA-like_sf"/>
</dbReference>
<evidence type="ECO:0000313" key="2">
    <source>
        <dbReference type="EMBL" id="NCJ05758.1"/>
    </source>
</evidence>
<dbReference type="SUPFAM" id="SSF51161">
    <property type="entry name" value="Trimeric LpxA-like enzymes"/>
    <property type="match status" value="1"/>
</dbReference>
<feature type="compositionally biased region" description="Pro residues" evidence="1">
    <location>
        <begin position="107"/>
        <end position="117"/>
    </location>
</feature>
<dbReference type="EMBL" id="WVIC01000006">
    <property type="protein sequence ID" value="NCJ05758.1"/>
    <property type="molecule type" value="Genomic_DNA"/>
</dbReference>
<organism evidence="2 3">
    <name type="scientific">Petrachloros mirabilis ULC683</name>
    <dbReference type="NCBI Taxonomy" id="2781853"/>
    <lineage>
        <taxon>Bacteria</taxon>
        <taxon>Bacillati</taxon>
        <taxon>Cyanobacteriota</taxon>
        <taxon>Cyanophyceae</taxon>
        <taxon>Synechococcales</taxon>
        <taxon>Petrachlorosaceae</taxon>
        <taxon>Petrachloros</taxon>
        <taxon>Petrachloros mirabilis</taxon>
    </lineage>
</organism>
<dbReference type="Gene3D" id="2.160.10.10">
    <property type="entry name" value="Hexapeptide repeat proteins"/>
    <property type="match status" value="1"/>
</dbReference>
<accession>A0A8K1ZX67</accession>
<dbReference type="RefSeq" id="WP_161824237.1">
    <property type="nucleotide sequence ID" value="NZ_WVIC01000006.1"/>
</dbReference>
<reference evidence="2" key="1">
    <citation type="submission" date="2019-12" db="EMBL/GenBank/DDBJ databases">
        <title>High-Quality draft genome sequences of three cyanobacteria isolated from the limestone walls of the Old Cathedral of Coimbra.</title>
        <authorList>
            <person name="Tiago I."/>
            <person name="Soares F."/>
            <person name="Portugal A."/>
        </authorList>
    </citation>
    <scope>NUCLEOTIDE SEQUENCE [LARGE SCALE GENOMIC DNA]</scope>
    <source>
        <strain evidence="2">C</strain>
    </source>
</reference>